<evidence type="ECO:0000313" key="1">
    <source>
        <dbReference type="EnsemblPlants" id="OPUNC10G11070.1"/>
    </source>
</evidence>
<accession>A0A0E0M8J4</accession>
<dbReference type="AlphaFoldDB" id="A0A0E0M8J4"/>
<dbReference type="HOGENOM" id="CLU_2112866_0_0_1"/>
<dbReference type="EnsemblPlants" id="OPUNC10G11070.1">
    <property type="protein sequence ID" value="OPUNC10G11070.1"/>
    <property type="gene ID" value="OPUNC10G11070"/>
</dbReference>
<organism evidence="1">
    <name type="scientific">Oryza punctata</name>
    <name type="common">Red rice</name>
    <dbReference type="NCBI Taxonomy" id="4537"/>
    <lineage>
        <taxon>Eukaryota</taxon>
        <taxon>Viridiplantae</taxon>
        <taxon>Streptophyta</taxon>
        <taxon>Embryophyta</taxon>
        <taxon>Tracheophyta</taxon>
        <taxon>Spermatophyta</taxon>
        <taxon>Magnoliopsida</taxon>
        <taxon>Liliopsida</taxon>
        <taxon>Poales</taxon>
        <taxon>Poaceae</taxon>
        <taxon>BOP clade</taxon>
        <taxon>Oryzoideae</taxon>
        <taxon>Oryzeae</taxon>
        <taxon>Oryzinae</taxon>
        <taxon>Oryza</taxon>
    </lineage>
</organism>
<dbReference type="Gramene" id="OPUNC10G11070.1">
    <property type="protein sequence ID" value="OPUNC10G11070.1"/>
    <property type="gene ID" value="OPUNC10G11070"/>
</dbReference>
<keyword evidence="2" id="KW-1185">Reference proteome</keyword>
<evidence type="ECO:0000313" key="2">
    <source>
        <dbReference type="Proteomes" id="UP000026962"/>
    </source>
</evidence>
<name>A0A0E0M8J4_ORYPU</name>
<proteinExistence type="predicted"/>
<reference evidence="1" key="2">
    <citation type="submission" date="2018-05" db="EMBL/GenBank/DDBJ databases">
        <title>OpunRS2 (Oryza punctata Reference Sequence Version 2).</title>
        <authorList>
            <person name="Zhang J."/>
            <person name="Kudrna D."/>
            <person name="Lee S."/>
            <person name="Talag J."/>
            <person name="Welchert J."/>
            <person name="Wing R.A."/>
        </authorList>
    </citation>
    <scope>NUCLEOTIDE SEQUENCE [LARGE SCALE GENOMIC DNA]</scope>
</reference>
<dbReference type="Proteomes" id="UP000026962">
    <property type="component" value="Chromosome 10"/>
</dbReference>
<reference evidence="1" key="1">
    <citation type="submission" date="2015-04" db="UniProtKB">
        <authorList>
            <consortium name="EnsemblPlants"/>
        </authorList>
    </citation>
    <scope>IDENTIFICATION</scope>
</reference>
<sequence length="115" mass="12598">MTSSGKVPSKLPSFIDESVRCLFGNTISGLSQLQCDGSAEDIRNNKKSRPALLQVPISLARIRSTTRVTTALDRDAGDFSGLLIVIITTHVPRAPGKIMLAGAEMWRTRKMWQRG</sequence>
<protein>
    <submittedName>
        <fullName evidence="1">Uncharacterized protein</fullName>
    </submittedName>
</protein>